<evidence type="ECO:0000256" key="2">
    <source>
        <dbReference type="ARBA" id="ARBA00022692"/>
    </source>
</evidence>
<evidence type="ECO:0000256" key="5">
    <source>
        <dbReference type="SAM" id="Phobius"/>
    </source>
</evidence>
<dbReference type="GO" id="GO:0005385">
    <property type="term" value="F:zinc ion transmembrane transporter activity"/>
    <property type="evidence" value="ECO:0007669"/>
    <property type="project" value="TreeGrafter"/>
</dbReference>
<evidence type="ECO:0000256" key="3">
    <source>
        <dbReference type="ARBA" id="ARBA00022989"/>
    </source>
</evidence>
<accession>A0A0G1WD29</accession>
<reference evidence="6 7" key="1">
    <citation type="journal article" date="2015" name="Nature">
        <title>rRNA introns, odd ribosomes, and small enigmatic genomes across a large radiation of phyla.</title>
        <authorList>
            <person name="Brown C.T."/>
            <person name="Hug L.A."/>
            <person name="Thomas B.C."/>
            <person name="Sharon I."/>
            <person name="Castelle C.J."/>
            <person name="Singh A."/>
            <person name="Wilkins M.J."/>
            <person name="Williams K.H."/>
            <person name="Banfield J.F."/>
        </authorList>
    </citation>
    <scope>NUCLEOTIDE SEQUENCE [LARGE SCALE GENOMIC DNA]</scope>
</reference>
<keyword evidence="3 5" id="KW-1133">Transmembrane helix</keyword>
<dbReference type="Proteomes" id="UP000034739">
    <property type="component" value="Unassembled WGS sequence"/>
</dbReference>
<evidence type="ECO:0000256" key="4">
    <source>
        <dbReference type="ARBA" id="ARBA00023136"/>
    </source>
</evidence>
<sequence>MPLSIFLATLFVSAISLIGGFLLISKRFALERHAGYFVSFAAGVMLATSFFDLLPEALELGQESLILATVLMGIVIFFFMERFLLWFHHHDDTHHAKPSVWLIIMGDSIHNAIDGIAIATTFLTSPALGVAATLAIAAHEIPQELADFSVLIHGGMTKRRALLFNVLSALTAFAGALVGVMAIQASQTMLPFFLAFSAGMFIYIACSDLIPDLHRDFTKQKGWLQSMPLLLGILVSWLIIRQLEG</sequence>
<dbReference type="PANTHER" id="PTHR12191:SF37">
    <property type="entry name" value="ZINC TRANSPORTER FOI"/>
    <property type="match status" value="1"/>
</dbReference>
<protein>
    <submittedName>
        <fullName evidence="6">Zinc/iron permease</fullName>
    </submittedName>
</protein>
<comment type="subcellular location">
    <subcellularLocation>
        <location evidence="1">Membrane</location>
        <topology evidence="1">Multi-pass membrane protein</topology>
    </subcellularLocation>
</comment>
<dbReference type="GO" id="GO:0140410">
    <property type="term" value="F:monoatomic cation:bicarbonate symporter activity"/>
    <property type="evidence" value="ECO:0007669"/>
    <property type="project" value="TreeGrafter"/>
</dbReference>
<evidence type="ECO:0000313" key="7">
    <source>
        <dbReference type="Proteomes" id="UP000034739"/>
    </source>
</evidence>
<dbReference type="GO" id="GO:0005886">
    <property type="term" value="C:plasma membrane"/>
    <property type="evidence" value="ECO:0007669"/>
    <property type="project" value="TreeGrafter"/>
</dbReference>
<dbReference type="InterPro" id="IPR003689">
    <property type="entry name" value="ZIP"/>
</dbReference>
<dbReference type="GO" id="GO:0030003">
    <property type="term" value="P:intracellular monoatomic cation homeostasis"/>
    <property type="evidence" value="ECO:0007669"/>
    <property type="project" value="TreeGrafter"/>
</dbReference>
<feature type="transmembrane region" description="Helical" evidence="5">
    <location>
        <begin position="162"/>
        <end position="183"/>
    </location>
</feature>
<comment type="caution">
    <text evidence="6">The sequence shown here is derived from an EMBL/GenBank/DDBJ whole genome shotgun (WGS) entry which is preliminary data.</text>
</comment>
<gene>
    <name evidence="6" type="ORF">UY16_C0010G0009</name>
</gene>
<name>A0A0G1WD29_9BACT</name>
<feature type="transmembrane region" description="Helical" evidence="5">
    <location>
        <begin position="6"/>
        <end position="24"/>
    </location>
</feature>
<feature type="transmembrane region" description="Helical" evidence="5">
    <location>
        <begin position="189"/>
        <end position="210"/>
    </location>
</feature>
<organism evidence="6 7">
    <name type="scientific">Candidatus Gottesmanbacteria bacterium GW2011_GWA2_47_9</name>
    <dbReference type="NCBI Taxonomy" id="1618445"/>
    <lineage>
        <taxon>Bacteria</taxon>
        <taxon>Candidatus Gottesmaniibacteriota</taxon>
    </lineage>
</organism>
<dbReference type="EMBL" id="LCOY01000010">
    <property type="protein sequence ID" value="KKU88253.1"/>
    <property type="molecule type" value="Genomic_DNA"/>
</dbReference>
<keyword evidence="2 5" id="KW-0812">Transmembrane</keyword>
<feature type="transmembrane region" description="Helical" evidence="5">
    <location>
        <begin position="222"/>
        <end position="240"/>
    </location>
</feature>
<dbReference type="PANTHER" id="PTHR12191">
    <property type="entry name" value="SOLUTE CARRIER FAMILY 39"/>
    <property type="match status" value="1"/>
</dbReference>
<proteinExistence type="predicted"/>
<feature type="transmembrane region" description="Helical" evidence="5">
    <location>
        <begin position="36"/>
        <end position="54"/>
    </location>
</feature>
<evidence type="ECO:0000256" key="1">
    <source>
        <dbReference type="ARBA" id="ARBA00004141"/>
    </source>
</evidence>
<keyword evidence="4 5" id="KW-0472">Membrane</keyword>
<dbReference type="GO" id="GO:0071578">
    <property type="term" value="P:zinc ion import across plasma membrane"/>
    <property type="evidence" value="ECO:0007669"/>
    <property type="project" value="TreeGrafter"/>
</dbReference>
<dbReference type="AlphaFoldDB" id="A0A0G1WD29"/>
<dbReference type="InterPro" id="IPR050799">
    <property type="entry name" value="ZIP_Transporter"/>
</dbReference>
<dbReference type="Pfam" id="PF02535">
    <property type="entry name" value="Zip"/>
    <property type="match status" value="1"/>
</dbReference>
<evidence type="ECO:0000313" key="6">
    <source>
        <dbReference type="EMBL" id="KKU88253.1"/>
    </source>
</evidence>
<feature type="transmembrane region" description="Helical" evidence="5">
    <location>
        <begin position="66"/>
        <end position="87"/>
    </location>
</feature>